<dbReference type="GO" id="GO:0006357">
    <property type="term" value="P:regulation of transcription by RNA polymerase II"/>
    <property type="evidence" value="ECO:0007669"/>
    <property type="project" value="TreeGrafter"/>
</dbReference>
<organism evidence="3 4">
    <name type="scientific">Rhodofomes roseus</name>
    <dbReference type="NCBI Taxonomy" id="34475"/>
    <lineage>
        <taxon>Eukaryota</taxon>
        <taxon>Fungi</taxon>
        <taxon>Dikarya</taxon>
        <taxon>Basidiomycota</taxon>
        <taxon>Agaricomycotina</taxon>
        <taxon>Agaricomycetes</taxon>
        <taxon>Polyporales</taxon>
        <taxon>Rhodofomes</taxon>
    </lineage>
</organism>
<dbReference type="GO" id="GO:0000124">
    <property type="term" value="C:SAGA complex"/>
    <property type="evidence" value="ECO:0007669"/>
    <property type="project" value="InterPro"/>
</dbReference>
<feature type="region of interest" description="Disordered" evidence="1">
    <location>
        <begin position="491"/>
        <end position="516"/>
    </location>
</feature>
<reference evidence="3 4" key="1">
    <citation type="submission" date="2019-01" db="EMBL/GenBank/DDBJ databases">
        <title>Genome sequencing of the rare red list fungi Fomitopsis rosea.</title>
        <authorList>
            <person name="Buettner E."/>
            <person name="Kellner H."/>
        </authorList>
    </citation>
    <scope>NUCLEOTIDE SEQUENCE [LARGE SCALE GENOMIC DNA]</scope>
    <source>
        <strain evidence="3 4">DSM 105464</strain>
    </source>
</reference>
<evidence type="ECO:0000259" key="2">
    <source>
        <dbReference type="Pfam" id="PF12090"/>
    </source>
</evidence>
<dbReference type="Proteomes" id="UP000298390">
    <property type="component" value="Unassembled WGS sequence"/>
</dbReference>
<gene>
    <name evidence="3" type="ORF">EVJ58_g7792</name>
</gene>
<feature type="compositionally biased region" description="Low complexity" evidence="1">
    <location>
        <begin position="237"/>
        <end position="257"/>
    </location>
</feature>
<dbReference type="GO" id="GO:0003712">
    <property type="term" value="F:transcription coregulator activity"/>
    <property type="evidence" value="ECO:0007669"/>
    <property type="project" value="InterPro"/>
</dbReference>
<evidence type="ECO:0000313" key="3">
    <source>
        <dbReference type="EMBL" id="TFY56188.1"/>
    </source>
</evidence>
<dbReference type="InterPro" id="IPR046468">
    <property type="entry name" value="Spt20-like_SEP"/>
</dbReference>
<evidence type="ECO:0000313" key="4">
    <source>
        <dbReference type="Proteomes" id="UP000298390"/>
    </source>
</evidence>
<dbReference type="EMBL" id="SEKV01000525">
    <property type="protein sequence ID" value="TFY56188.1"/>
    <property type="molecule type" value="Genomic_DNA"/>
</dbReference>
<feature type="domain" description="Spt20-like SEP" evidence="2">
    <location>
        <begin position="19"/>
        <end position="160"/>
    </location>
</feature>
<feature type="compositionally biased region" description="Polar residues" evidence="1">
    <location>
        <begin position="494"/>
        <end position="516"/>
    </location>
</feature>
<feature type="non-terminal residue" evidence="3">
    <location>
        <position position="516"/>
    </location>
</feature>
<dbReference type="PANTHER" id="PTHR13526:SF8">
    <property type="entry name" value="TRANSCRIPTION FACTOR SPT20 HOMOLOG"/>
    <property type="match status" value="1"/>
</dbReference>
<name>A0A4Y9Y2P1_9APHY</name>
<evidence type="ECO:0000256" key="1">
    <source>
        <dbReference type="SAM" id="MobiDB-lite"/>
    </source>
</evidence>
<dbReference type="STRING" id="34475.A0A4Y9Y2P1"/>
<proteinExistence type="predicted"/>
<feature type="region of interest" description="Disordered" evidence="1">
    <location>
        <begin position="237"/>
        <end position="270"/>
    </location>
</feature>
<dbReference type="PANTHER" id="PTHR13526">
    <property type="entry name" value="TRANSCRIPTION FACTOR SPT20 HOMOLOG"/>
    <property type="match status" value="1"/>
</dbReference>
<feature type="compositionally biased region" description="Low complexity" evidence="1">
    <location>
        <begin position="293"/>
        <end position="304"/>
    </location>
</feature>
<sequence>MAIYNTTRSFEELLEAHESSPPSFTVRLYPDFWQLNNGSKCLYNNQMASLLDDIRAQRIPVDFLELFDTAKLPFYDGCMIVEVHDYRPPKATDQTLEEPQKTRVVLSPNPETLWADICLMNQKVGNAWTDRDALEVEARILVTTAPPLCLDPDPHLTRVINTTIRASVPTAPLSLKRKAAVMEQEDQETEKVRRAKLAQYMNPKYTRPAASAPSFRILEAVQRVRMQEAASAQAKNQAAQVPAATAAPTPGYGAPAAPAAPAPAVPSSYGQPPVPIPPTVPTSIPVPPPPVAAPAQPVATQASAEAAKRLRLGEASQQPPQVPRTSATPVQQASHGPSAIPPHLQALHAAQSARGTPPRTSQSPHPPPNGASTSQTPPGADARPPSAMQRPPSQPTHIAATPRPPSAHPAAAQPIHAPYQGHPQQVATANLMAQNLLLKKKNQQQAAAAAAAAANGSAAGAFPQGAQPSVHPQGQAALPYIQYYAPYQNAAQQRLNQPGQSATPVNNRSPMSQGST</sequence>
<feature type="region of interest" description="Disordered" evidence="1">
    <location>
        <begin position="285"/>
        <end position="414"/>
    </location>
</feature>
<dbReference type="InterPro" id="IPR021950">
    <property type="entry name" value="Spt20"/>
</dbReference>
<feature type="compositionally biased region" description="Polar residues" evidence="1">
    <location>
        <begin position="315"/>
        <end position="335"/>
    </location>
</feature>
<accession>A0A4Y9Y2P1</accession>
<dbReference type="AlphaFoldDB" id="A0A4Y9Y2P1"/>
<protein>
    <recommendedName>
        <fullName evidence="2">Spt20-like SEP domain-containing protein</fullName>
    </recommendedName>
</protein>
<dbReference type="Pfam" id="PF12090">
    <property type="entry name" value="Spt20_SEP"/>
    <property type="match status" value="1"/>
</dbReference>
<comment type="caution">
    <text evidence="3">The sequence shown here is derived from an EMBL/GenBank/DDBJ whole genome shotgun (WGS) entry which is preliminary data.</text>
</comment>